<organism evidence="1 2">
    <name type="scientific">Limnospira fusiformis PMC 851.14</name>
    <dbReference type="NCBI Taxonomy" id="2219512"/>
    <lineage>
        <taxon>Bacteria</taxon>
        <taxon>Bacillati</taxon>
        <taxon>Cyanobacteriota</taxon>
        <taxon>Cyanophyceae</taxon>
        <taxon>Oscillatoriophycideae</taxon>
        <taxon>Oscillatoriales</taxon>
        <taxon>Sirenicapillariaceae</taxon>
        <taxon>Limnospira</taxon>
    </lineage>
</organism>
<gene>
    <name evidence="1" type="ORF">AAEJ74_18250</name>
</gene>
<reference evidence="1 2" key="1">
    <citation type="journal article" date="2024" name="Front. Microbiol.">
        <title>Transcriptomic insights into the dominance of two phototrophs throughout the water column of a tropical hypersaline-alkaline crater lake (Dziani Dzaha, Mayotte).</title>
        <authorList>
            <person name="Duperron S."/>
            <person name="Halary S."/>
            <person name="Bouly J.-P."/>
            <person name="Roussel T."/>
            <person name="Hugoni M."/>
            <person name="Bruto M."/>
            <person name="Oger P."/>
            <person name="Duval C."/>
            <person name="Woo A."/>
            <person name="Jezequiel D."/>
            <person name="Ader M."/>
            <person name="Leboulanger C."/>
            <person name="Agogue H."/>
            <person name="Grossi V."/>
            <person name="Trousselier M."/>
            <person name="Bernard C."/>
        </authorList>
    </citation>
    <scope>NUCLEOTIDE SEQUENCE [LARGE SCALE GENOMIC DNA]</scope>
    <source>
        <strain evidence="1 2">PMC 851.14</strain>
    </source>
</reference>
<accession>A0ABU9ENR2</accession>
<dbReference type="RefSeq" id="WP_006670299.1">
    <property type="nucleotide sequence ID" value="NZ_JBBWYZ010000015.1"/>
</dbReference>
<keyword evidence="2" id="KW-1185">Reference proteome</keyword>
<dbReference type="EMBL" id="JBBWYZ010000015">
    <property type="protein sequence ID" value="MEK9513562.1"/>
    <property type="molecule type" value="Genomic_DNA"/>
</dbReference>
<evidence type="ECO:0000313" key="1">
    <source>
        <dbReference type="EMBL" id="MEK9513562.1"/>
    </source>
</evidence>
<sequence length="75" mass="8410">MTHPTVAEKPGFLISAVKPRFFEQDYAVRQVTHPTATEKPGFLISAVKPRFLISRLPDGLSPTGIYMRPPFPMLL</sequence>
<proteinExistence type="predicted"/>
<name>A0ABU9ENR2_LIMFS</name>
<evidence type="ECO:0000313" key="2">
    <source>
        <dbReference type="Proteomes" id="UP001387447"/>
    </source>
</evidence>
<dbReference type="Proteomes" id="UP001387447">
    <property type="component" value="Unassembled WGS sequence"/>
</dbReference>
<protein>
    <submittedName>
        <fullName evidence="1">Uncharacterized protein</fullName>
    </submittedName>
</protein>
<comment type="caution">
    <text evidence="1">The sequence shown here is derived from an EMBL/GenBank/DDBJ whole genome shotgun (WGS) entry which is preliminary data.</text>
</comment>